<accession>A0A3E1Y9G3</accession>
<name>A0A3E1Y9G3_9BACT</name>
<evidence type="ECO:0000313" key="5">
    <source>
        <dbReference type="Proteomes" id="UP000260644"/>
    </source>
</evidence>
<organism evidence="4 5">
    <name type="scientific">Chitinophaga silvatica</name>
    <dbReference type="NCBI Taxonomy" id="2282649"/>
    <lineage>
        <taxon>Bacteria</taxon>
        <taxon>Pseudomonadati</taxon>
        <taxon>Bacteroidota</taxon>
        <taxon>Chitinophagia</taxon>
        <taxon>Chitinophagales</taxon>
        <taxon>Chitinophagaceae</taxon>
        <taxon>Chitinophaga</taxon>
    </lineage>
</organism>
<comment type="caution">
    <text evidence="4">The sequence shown here is derived from an EMBL/GenBank/DDBJ whole genome shotgun (WGS) entry which is preliminary data.</text>
</comment>
<dbReference type="Pfam" id="PF04041">
    <property type="entry name" value="Glyco_hydro_130"/>
    <property type="match status" value="1"/>
</dbReference>
<dbReference type="GO" id="GO:0016798">
    <property type="term" value="F:hydrolase activity, acting on glycosyl bonds"/>
    <property type="evidence" value="ECO:0007669"/>
    <property type="project" value="UniProtKB-KW"/>
</dbReference>
<dbReference type="OrthoDB" id="9775877at2"/>
<dbReference type="InterPro" id="IPR023296">
    <property type="entry name" value="Glyco_hydro_beta-prop_sf"/>
</dbReference>
<keyword evidence="2" id="KW-0808">Transferase</keyword>
<evidence type="ECO:0000256" key="2">
    <source>
        <dbReference type="ARBA" id="ARBA00022679"/>
    </source>
</evidence>
<gene>
    <name evidence="4" type="ORF">DVR12_15485</name>
</gene>
<dbReference type="AlphaFoldDB" id="A0A3E1Y9G3"/>
<dbReference type="CDD" id="cd18613">
    <property type="entry name" value="GH130"/>
    <property type="match status" value="1"/>
</dbReference>
<dbReference type="InterPro" id="IPR007184">
    <property type="entry name" value="Mannoside_phosphorylase"/>
</dbReference>
<keyword evidence="5" id="KW-1185">Reference proteome</keyword>
<protein>
    <submittedName>
        <fullName evidence="4">Glycosidase</fullName>
    </submittedName>
</protein>
<keyword evidence="4" id="KW-0378">Hydrolase</keyword>
<proteinExistence type="inferred from homology"/>
<dbReference type="PANTHER" id="PTHR34106">
    <property type="entry name" value="GLYCOSIDASE"/>
    <property type="match status" value="1"/>
</dbReference>
<keyword evidence="1" id="KW-0328">Glycosyltransferase</keyword>
<dbReference type="EMBL" id="QPMM01000007">
    <property type="protein sequence ID" value="RFS22042.1"/>
    <property type="molecule type" value="Genomic_DNA"/>
</dbReference>
<evidence type="ECO:0000313" key="4">
    <source>
        <dbReference type="EMBL" id="RFS22042.1"/>
    </source>
</evidence>
<dbReference type="Gene3D" id="2.115.10.20">
    <property type="entry name" value="Glycosyl hydrolase domain, family 43"/>
    <property type="match status" value="1"/>
</dbReference>
<dbReference type="PANTHER" id="PTHR34106:SF4">
    <property type="entry name" value="BLL5143 PROTEIN"/>
    <property type="match status" value="1"/>
</dbReference>
<keyword evidence="4" id="KW-0326">Glycosidase</keyword>
<dbReference type="Proteomes" id="UP000260644">
    <property type="component" value="Unassembled WGS sequence"/>
</dbReference>
<comment type="similarity">
    <text evidence="3">Belongs to the glycosyl hydrolase 130 family.</text>
</comment>
<dbReference type="RefSeq" id="WP_116976691.1">
    <property type="nucleotide sequence ID" value="NZ_QPMM01000007.1"/>
</dbReference>
<evidence type="ECO:0000256" key="3">
    <source>
        <dbReference type="ARBA" id="ARBA00024356"/>
    </source>
</evidence>
<evidence type="ECO:0000256" key="1">
    <source>
        <dbReference type="ARBA" id="ARBA00022676"/>
    </source>
</evidence>
<sequence>MRLSIERKTTKIYPDLKRVVARFFFNGEARAKSIIQQVAAMSDDEVDLTVMPILREFSRRHRNITRIFERHAGRLRHLFPGLHIDFDMLSLKRKLLTGSYFTNEYSIESAAFFNPCIVEDVDQSGLEGGQKRVIMSFRAVGEGHVSSIAFRSGIIDIRNEVTLIPAGNYVDEAEVIRNSMYNKDIFFQSAVSISLPDSVLKEIANNLPDQFDYLSLKKVIREMQQRFQMDHLLKKGLERVLWLADSYYELNFSLDTDLSDRVIFPYSDAERKGIEDARFVKFVNEDGSVTYYATYTAYDGFTIQPKLMQTKDFYNFKIMPLYGEGAQNKNLALFPRKINGRYAMISRIDGINGYIMYSDKINIWENPQLLHTPKYAWEFVQVGNCGSPIETPEGWLIITHGVGPMRTYCIGASLLDLNDPSIEIGRLREPLLMPNKDEREGYVPNVLYSCGVLIHNNELIIPYGLSDYASGFASVNLQKLLAQIKEDGI</sequence>
<reference evidence="4 5" key="1">
    <citation type="submission" date="2018-07" db="EMBL/GenBank/DDBJ databases">
        <title>Chitinophaga K2CV101002-2 sp. nov., isolated from a monsoon evergreen broad-leaved forest soil.</title>
        <authorList>
            <person name="Lv Y."/>
        </authorList>
    </citation>
    <scope>NUCLEOTIDE SEQUENCE [LARGE SCALE GENOMIC DNA]</scope>
    <source>
        <strain evidence="4 5">GDMCC 1.1288</strain>
    </source>
</reference>
<dbReference type="GO" id="GO:0016757">
    <property type="term" value="F:glycosyltransferase activity"/>
    <property type="evidence" value="ECO:0007669"/>
    <property type="project" value="UniProtKB-KW"/>
</dbReference>
<dbReference type="SUPFAM" id="SSF75005">
    <property type="entry name" value="Arabinanase/levansucrase/invertase"/>
    <property type="match status" value="1"/>
</dbReference>